<gene>
    <name evidence="1" type="ORF">ACFONP_04390</name>
</gene>
<keyword evidence="2" id="KW-1185">Reference proteome</keyword>
<evidence type="ECO:0000313" key="1">
    <source>
        <dbReference type="EMBL" id="MFC3301964.1"/>
    </source>
</evidence>
<dbReference type="Gene3D" id="3.40.50.300">
    <property type="entry name" value="P-loop containing nucleotide triphosphate hydrolases"/>
    <property type="match status" value="1"/>
</dbReference>
<evidence type="ECO:0000313" key="2">
    <source>
        <dbReference type="Proteomes" id="UP001595607"/>
    </source>
</evidence>
<accession>A0ABV7M956</accession>
<name>A0ABV7M956_9PROT</name>
<dbReference type="InterPro" id="IPR027417">
    <property type="entry name" value="P-loop_NTPase"/>
</dbReference>
<sequence>MRIVKKAGTAVLGLSGDAASFLKSGATPAPHRFLIFGQGRTGSTLLETLLDSHPEITCQGEILAWRRIFPEGFLDRSSRGHGTKAYGCHVKPHHHARLVQGINDLKGFAHRMHERGWLIVHLWRENTLEHVLSGHFARAAKSYRFTGDLKPPPLELTLDPERIIEKISIRQGFLEEERAALAGLPVHEIQYERDLKDPAGRKVSMAALQARLGVAPRNLQTPLKKSVQRSFSELVTNADDVLARLEASPFAHFAKAVR</sequence>
<dbReference type="SUPFAM" id="SSF52540">
    <property type="entry name" value="P-loop containing nucleoside triphosphate hydrolases"/>
    <property type="match status" value="1"/>
</dbReference>
<organism evidence="1 2">
    <name type="scientific">Parvularcula lutaonensis</name>
    <dbReference type="NCBI Taxonomy" id="491923"/>
    <lineage>
        <taxon>Bacteria</taxon>
        <taxon>Pseudomonadati</taxon>
        <taxon>Pseudomonadota</taxon>
        <taxon>Alphaproteobacteria</taxon>
        <taxon>Parvularculales</taxon>
        <taxon>Parvularculaceae</taxon>
        <taxon>Parvularcula</taxon>
    </lineage>
</organism>
<dbReference type="EMBL" id="JBHRVA010000002">
    <property type="protein sequence ID" value="MFC3301964.1"/>
    <property type="molecule type" value="Genomic_DNA"/>
</dbReference>
<reference evidence="2" key="1">
    <citation type="journal article" date="2019" name="Int. J. Syst. Evol. Microbiol.">
        <title>The Global Catalogue of Microorganisms (GCM) 10K type strain sequencing project: providing services to taxonomists for standard genome sequencing and annotation.</title>
        <authorList>
            <consortium name="The Broad Institute Genomics Platform"/>
            <consortium name="The Broad Institute Genome Sequencing Center for Infectious Disease"/>
            <person name="Wu L."/>
            <person name="Ma J."/>
        </authorList>
    </citation>
    <scope>NUCLEOTIDE SEQUENCE [LARGE SCALE GENOMIC DNA]</scope>
    <source>
        <strain evidence="2">KCTC 22245</strain>
    </source>
</reference>
<dbReference type="Pfam" id="PF13469">
    <property type="entry name" value="Sulfotransfer_3"/>
    <property type="match status" value="1"/>
</dbReference>
<dbReference type="RefSeq" id="WP_229786137.1">
    <property type="nucleotide sequence ID" value="NZ_BMXU01000001.1"/>
</dbReference>
<protein>
    <submittedName>
        <fullName evidence="1">Sulfotransferase</fullName>
    </submittedName>
</protein>
<comment type="caution">
    <text evidence="1">The sequence shown here is derived from an EMBL/GenBank/DDBJ whole genome shotgun (WGS) entry which is preliminary data.</text>
</comment>
<proteinExistence type="predicted"/>
<dbReference type="Proteomes" id="UP001595607">
    <property type="component" value="Unassembled WGS sequence"/>
</dbReference>